<dbReference type="Pfam" id="PF12702">
    <property type="entry name" value="Lipocalin_3"/>
    <property type="match status" value="1"/>
</dbReference>
<feature type="chain" id="PRO_5006619861" description="Lipocalin-like domain-containing protein" evidence="1">
    <location>
        <begin position="20"/>
        <end position="126"/>
    </location>
</feature>
<accession>A0A0S3UIR1</accession>
<feature type="domain" description="Lipocalin-like" evidence="2">
    <location>
        <begin position="37"/>
        <end position="124"/>
    </location>
</feature>
<dbReference type="STRING" id="28131.BWX40_04090"/>
<gene>
    <name evidence="3" type="ORF">PIOMA14_I_0885</name>
</gene>
<dbReference type="Gene3D" id="2.40.128.280">
    <property type="match status" value="1"/>
</dbReference>
<dbReference type="RefSeq" id="WP_096405328.1">
    <property type="nucleotide sequence ID" value="NZ_AP014597.1"/>
</dbReference>
<feature type="signal peptide" evidence="1">
    <location>
        <begin position="1"/>
        <end position="19"/>
    </location>
</feature>
<name>A0A0S3UIR1_PREIN</name>
<evidence type="ECO:0000313" key="4">
    <source>
        <dbReference type="Proteomes" id="UP000217431"/>
    </source>
</evidence>
<dbReference type="AlphaFoldDB" id="A0A0S3UIR1"/>
<dbReference type="Proteomes" id="UP000217431">
    <property type="component" value="Chromosome I"/>
</dbReference>
<proteinExistence type="predicted"/>
<protein>
    <recommendedName>
        <fullName evidence="2">Lipocalin-like domain-containing protein</fullName>
    </recommendedName>
</protein>
<organism evidence="3 4">
    <name type="scientific">Prevotella intermedia</name>
    <dbReference type="NCBI Taxonomy" id="28131"/>
    <lineage>
        <taxon>Bacteria</taxon>
        <taxon>Pseudomonadati</taxon>
        <taxon>Bacteroidota</taxon>
        <taxon>Bacteroidia</taxon>
        <taxon>Bacteroidales</taxon>
        <taxon>Prevotellaceae</taxon>
        <taxon>Prevotella</taxon>
    </lineage>
</organism>
<keyword evidence="1" id="KW-0732">Signal</keyword>
<evidence type="ECO:0000313" key="3">
    <source>
        <dbReference type="EMBL" id="BAU17393.1"/>
    </source>
</evidence>
<dbReference type="InterPro" id="IPR024311">
    <property type="entry name" value="Lipocalin-like"/>
</dbReference>
<evidence type="ECO:0000259" key="2">
    <source>
        <dbReference type="Pfam" id="PF12702"/>
    </source>
</evidence>
<dbReference type="EMBL" id="AP014597">
    <property type="protein sequence ID" value="BAU17393.1"/>
    <property type="molecule type" value="Genomic_DNA"/>
</dbReference>
<sequence>MKRNVFLCFAIFATSVIFTSCGNASKKSNVEKADTVSLLGRWTTIVPTDSTAEVGIELKANGVAASINMPTLPYDRWQKVNDSTISIHGTSVFDGEKMELTDTFELNKEKQTLNQCGTDIVYKRVN</sequence>
<reference evidence="3 4" key="1">
    <citation type="journal article" date="2016" name="DNA Res.">
        <title>The complete genome sequencing of Prevotella intermedia strain OMA14 and a subsequent fine-scale, intra-species genomic comparison reveal an unusual amplification of conjugative and mobile transposons and identify a novel Prevotella-lineage-specific repeat.</title>
        <authorList>
            <person name="Naito M."/>
            <person name="Ogura Y."/>
            <person name="Itoh T."/>
            <person name="Shoji M."/>
            <person name="Okamoto M."/>
            <person name="Hayashi T."/>
            <person name="Nakayama K."/>
        </authorList>
    </citation>
    <scope>NUCLEOTIDE SEQUENCE [LARGE SCALE GENOMIC DNA]</scope>
    <source>
        <strain evidence="3 4">OMA14</strain>
    </source>
</reference>
<evidence type="ECO:0000256" key="1">
    <source>
        <dbReference type="SAM" id="SignalP"/>
    </source>
</evidence>
<dbReference type="PROSITE" id="PS51257">
    <property type="entry name" value="PROKAR_LIPOPROTEIN"/>
    <property type="match status" value="1"/>
</dbReference>